<dbReference type="Pfam" id="PF00226">
    <property type="entry name" value="DnaJ"/>
    <property type="match status" value="1"/>
</dbReference>
<feature type="region of interest" description="Disordered" evidence="2">
    <location>
        <begin position="98"/>
        <end position="121"/>
    </location>
</feature>
<dbReference type="CDD" id="cd06257">
    <property type="entry name" value="DnaJ"/>
    <property type="match status" value="1"/>
</dbReference>
<dbReference type="PRINTS" id="PR00625">
    <property type="entry name" value="JDOMAIN"/>
</dbReference>
<evidence type="ECO:0000313" key="5">
    <source>
        <dbReference type="Ensembl" id="ENSGWIP00000034174.1"/>
    </source>
</evidence>
<feature type="domain" description="J" evidence="4">
    <location>
        <begin position="33"/>
        <end position="98"/>
    </location>
</feature>
<dbReference type="GO" id="GO:0005739">
    <property type="term" value="C:mitochondrion"/>
    <property type="evidence" value="ECO:0007669"/>
    <property type="project" value="TreeGrafter"/>
</dbReference>
<evidence type="ECO:0000256" key="1">
    <source>
        <dbReference type="ARBA" id="ARBA00023186"/>
    </source>
</evidence>
<keyword evidence="3" id="KW-1133">Transmembrane helix</keyword>
<keyword evidence="3" id="KW-0472">Membrane</keyword>
<accession>A0A8C5GQZ3</accession>
<reference evidence="5" key="2">
    <citation type="submission" date="2025-09" db="UniProtKB">
        <authorList>
            <consortium name="Ensembl"/>
        </authorList>
    </citation>
    <scope>IDENTIFICATION</scope>
</reference>
<dbReference type="PANTHER" id="PTHR44145:SF3">
    <property type="entry name" value="DNAJ HOMOLOG SUBFAMILY A MEMBER 3, MITOCHONDRIAL"/>
    <property type="match status" value="1"/>
</dbReference>
<dbReference type="InterPro" id="IPR018253">
    <property type="entry name" value="DnaJ_domain_CS"/>
</dbReference>
<feature type="transmembrane region" description="Helical" evidence="3">
    <location>
        <begin position="6"/>
        <end position="28"/>
    </location>
</feature>
<evidence type="ECO:0000256" key="2">
    <source>
        <dbReference type="SAM" id="MobiDB-lite"/>
    </source>
</evidence>
<dbReference type="Gene3D" id="1.10.287.110">
    <property type="entry name" value="DnaJ domain"/>
    <property type="match status" value="1"/>
</dbReference>
<organism evidence="5 6">
    <name type="scientific">Gouania willdenowi</name>
    <name type="common">Blunt-snouted clingfish</name>
    <name type="synonym">Lepadogaster willdenowi</name>
    <dbReference type="NCBI Taxonomy" id="441366"/>
    <lineage>
        <taxon>Eukaryota</taxon>
        <taxon>Metazoa</taxon>
        <taxon>Chordata</taxon>
        <taxon>Craniata</taxon>
        <taxon>Vertebrata</taxon>
        <taxon>Euteleostomi</taxon>
        <taxon>Actinopterygii</taxon>
        <taxon>Neopterygii</taxon>
        <taxon>Teleostei</taxon>
        <taxon>Neoteleostei</taxon>
        <taxon>Acanthomorphata</taxon>
        <taxon>Ovalentaria</taxon>
        <taxon>Blenniimorphae</taxon>
        <taxon>Blenniiformes</taxon>
        <taxon>Gobiesocoidei</taxon>
        <taxon>Gobiesocidae</taxon>
        <taxon>Gobiesocinae</taxon>
        <taxon>Gouania</taxon>
    </lineage>
</organism>
<evidence type="ECO:0000313" key="6">
    <source>
        <dbReference type="Proteomes" id="UP000694680"/>
    </source>
</evidence>
<dbReference type="InterPro" id="IPR001623">
    <property type="entry name" value="DnaJ_domain"/>
</dbReference>
<dbReference type="SUPFAM" id="SSF46565">
    <property type="entry name" value="Chaperone J-domain"/>
    <property type="match status" value="1"/>
</dbReference>
<dbReference type="PROSITE" id="PS00636">
    <property type="entry name" value="DNAJ_1"/>
    <property type="match status" value="1"/>
</dbReference>
<reference evidence="5" key="1">
    <citation type="submission" date="2025-08" db="UniProtKB">
        <authorList>
            <consortium name="Ensembl"/>
        </authorList>
    </citation>
    <scope>IDENTIFICATION</scope>
</reference>
<keyword evidence="6" id="KW-1185">Reference proteome</keyword>
<protein>
    <recommendedName>
        <fullName evidence="4">J domain-containing protein</fullName>
    </recommendedName>
</protein>
<keyword evidence="1" id="KW-0143">Chaperone</keyword>
<dbReference type="PANTHER" id="PTHR44145">
    <property type="entry name" value="DNAJ HOMOLOG SUBFAMILY A MEMBER 3, MITOCHONDRIAL"/>
    <property type="match status" value="1"/>
</dbReference>
<dbReference type="PROSITE" id="PS50076">
    <property type="entry name" value="DNAJ_2"/>
    <property type="match status" value="1"/>
</dbReference>
<dbReference type="SMART" id="SM00271">
    <property type="entry name" value="DnaJ"/>
    <property type="match status" value="1"/>
</dbReference>
<evidence type="ECO:0000256" key="3">
    <source>
        <dbReference type="SAM" id="Phobius"/>
    </source>
</evidence>
<dbReference type="GO" id="GO:0043066">
    <property type="term" value="P:negative regulation of apoptotic process"/>
    <property type="evidence" value="ECO:0007669"/>
    <property type="project" value="TreeGrafter"/>
</dbReference>
<dbReference type="GO" id="GO:0019901">
    <property type="term" value="F:protein kinase binding"/>
    <property type="evidence" value="ECO:0007669"/>
    <property type="project" value="TreeGrafter"/>
</dbReference>
<keyword evidence="3" id="KW-0812">Transmembrane</keyword>
<dbReference type="InterPro" id="IPR051938">
    <property type="entry name" value="Apopto_cytoskel_mod"/>
</dbReference>
<dbReference type="Ensembl" id="ENSGWIT00000037254.1">
    <property type="protein sequence ID" value="ENSGWIP00000034174.1"/>
    <property type="gene ID" value="ENSGWIG00000017658.1"/>
</dbReference>
<evidence type="ECO:0000259" key="4">
    <source>
        <dbReference type="PROSITE" id="PS50076"/>
    </source>
</evidence>
<proteinExistence type="predicted"/>
<dbReference type="InterPro" id="IPR036869">
    <property type="entry name" value="J_dom_sf"/>
</dbReference>
<dbReference type="AlphaFoldDB" id="A0A8C5GQZ3"/>
<sequence length="145" mass="16608">MLKNTVSIRKVTFITYYLIVLLCFSVLVSNKQDFYKVLGVPRTATQKEIEKAYYQMATKYHPDTNKEDPQAKEQFAQLAEAYEVLRDEVKRKQYDSAGFDAGQAGKGQHDESGQTSHVDPEELLRTILEEFSRDLGFGDFNAKVK</sequence>
<feature type="compositionally biased region" description="Basic and acidic residues" evidence="2">
    <location>
        <begin position="107"/>
        <end position="121"/>
    </location>
</feature>
<dbReference type="Proteomes" id="UP000694680">
    <property type="component" value="Unassembled WGS sequence"/>
</dbReference>
<dbReference type="GO" id="GO:0007005">
    <property type="term" value="P:mitochondrion organization"/>
    <property type="evidence" value="ECO:0007669"/>
    <property type="project" value="TreeGrafter"/>
</dbReference>
<name>A0A8C5GQZ3_GOUWI</name>